<sequence>MTGPKRYGVRAARPKQSGDAPAGDTRGGASGAKKAPPKKQGAPRGAAPGVKLDAPPVGAVFRDRDREKLTFPDSALKRVAAKILTEHNKAWRYRPFTFPLFTPGGSEQAFHFDFYIYDNMDTVVRLILVVPRESREVWDRVGRFKRQYPMYTYELWTTEKLAQLQKPRARLGF</sequence>
<accession>E8U8R6</accession>
<keyword evidence="3" id="KW-1185">Reference proteome</keyword>
<feature type="compositionally biased region" description="Low complexity" evidence="1">
    <location>
        <begin position="31"/>
        <end position="49"/>
    </location>
</feature>
<protein>
    <submittedName>
        <fullName evidence="2">Uncharacterized protein</fullName>
    </submittedName>
</protein>
<gene>
    <name evidence="2" type="ordered locus">Deima_1807</name>
</gene>
<evidence type="ECO:0000313" key="3">
    <source>
        <dbReference type="Proteomes" id="UP000008635"/>
    </source>
</evidence>
<dbReference type="KEGG" id="dmr:Deima_1807"/>
<dbReference type="STRING" id="709986.Deima_1807"/>
<reference evidence="2 3" key="1">
    <citation type="journal article" date="2011" name="Stand. Genomic Sci.">
        <title>Complete genome sequence of Deinococcus maricopensis type strain (LB-34).</title>
        <authorList>
            <person name="Pukall R."/>
            <person name="Zeytun A."/>
            <person name="Lucas S."/>
            <person name="Lapidus A."/>
            <person name="Hammon N."/>
            <person name="Deshpande S."/>
            <person name="Nolan M."/>
            <person name="Cheng J.F."/>
            <person name="Pitluck S."/>
            <person name="Liolios K."/>
            <person name="Pagani I."/>
            <person name="Mikhailova N."/>
            <person name="Ivanova N."/>
            <person name="Mavromatis K."/>
            <person name="Pati A."/>
            <person name="Tapia R."/>
            <person name="Han C."/>
            <person name="Goodwin L."/>
            <person name="Chen A."/>
            <person name="Palaniappan K."/>
            <person name="Land M."/>
            <person name="Hauser L."/>
            <person name="Chang Y.J."/>
            <person name="Jeffries C.D."/>
            <person name="Brambilla E.M."/>
            <person name="Rohde M."/>
            <person name="Goker M."/>
            <person name="Detter J.C."/>
            <person name="Woyke T."/>
            <person name="Bristow J."/>
            <person name="Eisen J.A."/>
            <person name="Markowitz V."/>
            <person name="Hugenholtz P."/>
            <person name="Kyrpides N.C."/>
            <person name="Klenk H.P."/>
        </authorList>
    </citation>
    <scope>NUCLEOTIDE SEQUENCE [LARGE SCALE GENOMIC DNA]</scope>
    <source>
        <strain evidence="3">DSM 21211 / LMG 22137 / NRRL B-23946 / LB-34</strain>
    </source>
</reference>
<dbReference type="Proteomes" id="UP000008635">
    <property type="component" value="Chromosome"/>
</dbReference>
<dbReference type="EMBL" id="CP002454">
    <property type="protein sequence ID" value="ADV67455.1"/>
    <property type="molecule type" value="Genomic_DNA"/>
</dbReference>
<dbReference type="RefSeq" id="WP_013556960.1">
    <property type="nucleotide sequence ID" value="NC_014958.1"/>
</dbReference>
<dbReference type="HOGENOM" id="CLU_084428_0_0_0"/>
<feature type="region of interest" description="Disordered" evidence="1">
    <location>
        <begin position="1"/>
        <end position="53"/>
    </location>
</feature>
<name>E8U8R6_DEIML</name>
<dbReference type="AlphaFoldDB" id="E8U8R6"/>
<proteinExistence type="predicted"/>
<reference evidence="3" key="2">
    <citation type="submission" date="2011-01" db="EMBL/GenBank/DDBJ databases">
        <title>The complete genome of Deinococcus maricopensis DSM 21211.</title>
        <authorList>
            <consortium name="US DOE Joint Genome Institute (JGI-PGF)"/>
            <person name="Lucas S."/>
            <person name="Copeland A."/>
            <person name="Lapidus A."/>
            <person name="Goodwin L."/>
            <person name="Pitluck S."/>
            <person name="Kyrpides N."/>
            <person name="Mavromatis K."/>
            <person name="Pagani I."/>
            <person name="Ivanova N."/>
            <person name="Ovchinnikova G."/>
            <person name="Zeytun A."/>
            <person name="Detter J.C."/>
            <person name="Han C."/>
            <person name="Land M."/>
            <person name="Hauser L."/>
            <person name="Markowitz V."/>
            <person name="Cheng J.-F."/>
            <person name="Hugenholtz P."/>
            <person name="Woyke T."/>
            <person name="Wu D."/>
            <person name="Pukall R."/>
            <person name="Gehrich-Schroeter G."/>
            <person name="Brambilla E."/>
            <person name="Klenk H.-P."/>
            <person name="Eisen J.A."/>
        </authorList>
    </citation>
    <scope>NUCLEOTIDE SEQUENCE [LARGE SCALE GENOMIC DNA]</scope>
    <source>
        <strain evidence="3">DSM 21211 / LMG 22137 / NRRL B-23946 / LB-34</strain>
    </source>
</reference>
<evidence type="ECO:0000313" key="2">
    <source>
        <dbReference type="EMBL" id="ADV67455.1"/>
    </source>
</evidence>
<evidence type="ECO:0000256" key="1">
    <source>
        <dbReference type="SAM" id="MobiDB-lite"/>
    </source>
</evidence>
<organism evidence="2 3">
    <name type="scientific">Deinococcus maricopensis (strain DSM 21211 / LMG 22137 / NRRL B-23946 / LB-34)</name>
    <dbReference type="NCBI Taxonomy" id="709986"/>
    <lineage>
        <taxon>Bacteria</taxon>
        <taxon>Thermotogati</taxon>
        <taxon>Deinococcota</taxon>
        <taxon>Deinococci</taxon>
        <taxon>Deinococcales</taxon>
        <taxon>Deinococcaceae</taxon>
        <taxon>Deinococcus</taxon>
    </lineage>
</organism>